<dbReference type="PRINTS" id="PR00081">
    <property type="entry name" value="GDHRDH"/>
</dbReference>
<evidence type="ECO:0000313" key="4">
    <source>
        <dbReference type="Proteomes" id="UP000592820"/>
    </source>
</evidence>
<evidence type="ECO:0000256" key="2">
    <source>
        <dbReference type="RuleBase" id="RU000363"/>
    </source>
</evidence>
<dbReference type="InterPro" id="IPR036291">
    <property type="entry name" value="NAD(P)-bd_dom_sf"/>
</dbReference>
<dbReference type="Pfam" id="PF00106">
    <property type="entry name" value="adh_short"/>
    <property type="match status" value="1"/>
</dbReference>
<dbReference type="RefSeq" id="WP_184225641.1">
    <property type="nucleotide sequence ID" value="NZ_JACHDE010000002.1"/>
</dbReference>
<accession>A0A7W8L2S6</accession>
<dbReference type="GO" id="GO:0016491">
    <property type="term" value="F:oxidoreductase activity"/>
    <property type="evidence" value="ECO:0007669"/>
    <property type="project" value="UniProtKB-KW"/>
</dbReference>
<dbReference type="EMBL" id="JACHDE010000002">
    <property type="protein sequence ID" value="MBB5399357.1"/>
    <property type="molecule type" value="Genomic_DNA"/>
</dbReference>
<protein>
    <submittedName>
        <fullName evidence="3">NAD(P)-dependent dehydrogenase (Short-subunit alcohol dehydrogenase family)</fullName>
    </submittedName>
</protein>
<dbReference type="Gene3D" id="3.40.50.720">
    <property type="entry name" value="NAD(P)-binding Rossmann-like Domain"/>
    <property type="match status" value="1"/>
</dbReference>
<dbReference type="SUPFAM" id="SSF51735">
    <property type="entry name" value="NAD(P)-binding Rossmann-fold domains"/>
    <property type="match status" value="1"/>
</dbReference>
<gene>
    <name evidence="3" type="ORF">HDG41_001396</name>
</gene>
<evidence type="ECO:0000256" key="1">
    <source>
        <dbReference type="ARBA" id="ARBA00023002"/>
    </source>
</evidence>
<evidence type="ECO:0000313" key="3">
    <source>
        <dbReference type="EMBL" id="MBB5399357.1"/>
    </source>
</evidence>
<reference evidence="3 4" key="1">
    <citation type="submission" date="2020-08" db="EMBL/GenBank/DDBJ databases">
        <title>Genomic Encyclopedia of Type Strains, Phase IV (KMG-V): Genome sequencing to study the core and pangenomes of soil and plant-associated prokaryotes.</title>
        <authorList>
            <person name="Whitman W."/>
        </authorList>
    </citation>
    <scope>NUCLEOTIDE SEQUENCE [LARGE SCALE GENOMIC DNA]</scope>
    <source>
        <strain evidence="3 4">JPY162</strain>
    </source>
</reference>
<dbReference type="PRINTS" id="PR00080">
    <property type="entry name" value="SDRFAMILY"/>
</dbReference>
<dbReference type="Proteomes" id="UP000592820">
    <property type="component" value="Unassembled WGS sequence"/>
</dbReference>
<comment type="similarity">
    <text evidence="2">Belongs to the short-chain dehydrogenases/reductases (SDR) family.</text>
</comment>
<organism evidence="3 4">
    <name type="scientific">Paraburkholderia youngii</name>
    <dbReference type="NCBI Taxonomy" id="2782701"/>
    <lineage>
        <taxon>Bacteria</taxon>
        <taxon>Pseudomonadati</taxon>
        <taxon>Pseudomonadota</taxon>
        <taxon>Betaproteobacteria</taxon>
        <taxon>Burkholderiales</taxon>
        <taxon>Burkholderiaceae</taxon>
        <taxon>Paraburkholderia</taxon>
    </lineage>
</organism>
<proteinExistence type="inferred from homology"/>
<dbReference type="PANTHER" id="PTHR43157:SF31">
    <property type="entry name" value="PHOSPHATIDYLINOSITOL-GLYCAN BIOSYNTHESIS CLASS F PROTEIN"/>
    <property type="match status" value="1"/>
</dbReference>
<sequence length="275" mass="29385">MNMTNKLVLVTGSTDGLGRCVANRLAAQGAHVLVHGRNMERGESVVREIADAGGKATFYPADLSAFAEVRSLASAIGRAHDRLDLLINNAGIGTGPRGSIRQVTADGIELRFAVNYLAGFALTRLLLPLLLKGSRSRIVNVASAGQRPIDFDDVMLSHGYSGTAAYCQSKLAQIMFTFDLADELAQSGVTANCLHPATYMDTTMVRNGGITPLSTVEEGADAVLHLAASTAMEGRTGLYFDGMRLARAHPDAYNPALRKRLRQLSFQLTDPSLAH</sequence>
<comment type="caution">
    <text evidence="3">The sequence shown here is derived from an EMBL/GenBank/DDBJ whole genome shotgun (WGS) entry which is preliminary data.</text>
</comment>
<keyword evidence="1" id="KW-0560">Oxidoreductase</keyword>
<dbReference type="InterPro" id="IPR002347">
    <property type="entry name" value="SDR_fam"/>
</dbReference>
<name>A0A7W8L2S6_9BURK</name>
<dbReference type="AlphaFoldDB" id="A0A7W8L2S6"/>
<dbReference type="PANTHER" id="PTHR43157">
    <property type="entry name" value="PHOSPHATIDYLINOSITOL-GLYCAN BIOSYNTHESIS CLASS F PROTEIN-RELATED"/>
    <property type="match status" value="1"/>
</dbReference>